<keyword evidence="2" id="KW-0001">2Fe-2S</keyword>
<dbReference type="InterPro" id="IPR001433">
    <property type="entry name" value="OxRdtase_FAD/NAD-bd"/>
</dbReference>
<evidence type="ECO:0000256" key="2">
    <source>
        <dbReference type="ARBA" id="ARBA00022714"/>
    </source>
</evidence>
<dbReference type="SUPFAM" id="SSF52343">
    <property type="entry name" value="Ferredoxin reductase-like, C-terminal NADP-linked domain"/>
    <property type="match status" value="1"/>
</dbReference>
<evidence type="ECO:0000313" key="5">
    <source>
        <dbReference type="EMBL" id="QXQ16042.1"/>
    </source>
</evidence>
<evidence type="ECO:0000256" key="1">
    <source>
        <dbReference type="ARBA" id="ARBA00001974"/>
    </source>
</evidence>
<evidence type="ECO:0000256" key="3">
    <source>
        <dbReference type="ARBA" id="ARBA00023014"/>
    </source>
</evidence>
<dbReference type="PROSITE" id="PS51384">
    <property type="entry name" value="FAD_FR"/>
    <property type="match status" value="1"/>
</dbReference>
<dbReference type="PRINTS" id="PR00410">
    <property type="entry name" value="PHEHYDRXLASE"/>
</dbReference>
<gene>
    <name evidence="5" type="ORF">KV203_18055</name>
</gene>
<evidence type="ECO:0000313" key="6">
    <source>
        <dbReference type="Proteomes" id="UP000887023"/>
    </source>
</evidence>
<dbReference type="Gene3D" id="2.40.30.10">
    <property type="entry name" value="Translation factors"/>
    <property type="match status" value="1"/>
</dbReference>
<accession>A0ABX8SE36</accession>
<dbReference type="RefSeq" id="WP_066469435.1">
    <property type="nucleotide sequence ID" value="NZ_CBCRUZ010000005.1"/>
</dbReference>
<dbReference type="InterPro" id="IPR017927">
    <property type="entry name" value="FAD-bd_FR_type"/>
</dbReference>
<keyword evidence="3" id="KW-0411">Iron-sulfur</keyword>
<feature type="domain" description="FAD-binding FR-type" evidence="4">
    <location>
        <begin position="2"/>
        <end position="101"/>
    </location>
</feature>
<dbReference type="Pfam" id="PF00970">
    <property type="entry name" value="FAD_binding_6"/>
    <property type="match status" value="1"/>
</dbReference>
<dbReference type="Pfam" id="PF00175">
    <property type="entry name" value="NAD_binding_1"/>
    <property type="match status" value="1"/>
</dbReference>
<organism evidence="5 6">
    <name type="scientific">Skermania pinensis</name>
    <dbReference type="NCBI Taxonomy" id="39122"/>
    <lineage>
        <taxon>Bacteria</taxon>
        <taxon>Bacillati</taxon>
        <taxon>Actinomycetota</taxon>
        <taxon>Actinomycetes</taxon>
        <taxon>Mycobacteriales</taxon>
        <taxon>Gordoniaceae</taxon>
        <taxon>Skermania</taxon>
    </lineage>
</organism>
<dbReference type="EMBL" id="CP079105">
    <property type="protein sequence ID" value="QXQ16042.1"/>
    <property type="molecule type" value="Genomic_DNA"/>
</dbReference>
<keyword evidence="2" id="KW-0408">Iron</keyword>
<dbReference type="Gene3D" id="3.40.50.80">
    <property type="entry name" value="Nucleotide-binding domain of ferredoxin-NADP reductase (FNR) module"/>
    <property type="match status" value="1"/>
</dbReference>
<keyword evidence="2" id="KW-0479">Metal-binding</keyword>
<dbReference type="InterPro" id="IPR039261">
    <property type="entry name" value="FNR_nucleotide-bd"/>
</dbReference>
<reference evidence="5" key="1">
    <citation type="submission" date="2021-07" db="EMBL/GenBank/DDBJ databases">
        <title>Candidatus Kaistella beijingensis sp. nov. isolated from a municipal wastewater treatment plant is involved in sludge foaming.</title>
        <authorList>
            <person name="Song Y."/>
            <person name="Liu S.-J."/>
        </authorList>
    </citation>
    <scope>NUCLEOTIDE SEQUENCE</scope>
    <source>
        <strain evidence="5">DSM 43998</strain>
    </source>
</reference>
<evidence type="ECO:0000259" key="4">
    <source>
        <dbReference type="PROSITE" id="PS51384"/>
    </source>
</evidence>
<sequence>MPPVWSATVVEHHRLRRDLAVVRLVGDAVPFLAGQSVSVAVPQQPRIARRLSPALPPSLDGKLEFHVRGVPAGWVSSAIVADTCPGDVWGISDPRGELTVDESGREVVMLAGGTGLAPLRALILELSRRPRPPRTRLFTGARSPRDLYADDMLYLLAAELDWLTVIPVVESPADPVWPDEWYDRSRVDVGFGAEQRRHGTLADMVARHEGFPGHQVLVCGSPAMTRTTIETLVANGTPAGDIRFDPPG</sequence>
<dbReference type="PANTHER" id="PTHR47354">
    <property type="entry name" value="NADH OXIDOREDUCTASE HCR"/>
    <property type="match status" value="1"/>
</dbReference>
<keyword evidence="6" id="KW-1185">Reference proteome</keyword>
<dbReference type="PANTHER" id="PTHR47354:SF5">
    <property type="entry name" value="PROTEIN RFBI"/>
    <property type="match status" value="1"/>
</dbReference>
<dbReference type="InterPro" id="IPR008333">
    <property type="entry name" value="Cbr1-like_FAD-bd_dom"/>
</dbReference>
<dbReference type="SUPFAM" id="SSF63380">
    <property type="entry name" value="Riboflavin synthase domain-like"/>
    <property type="match status" value="1"/>
</dbReference>
<dbReference type="CDD" id="cd06187">
    <property type="entry name" value="O2ase_reductase_like"/>
    <property type="match status" value="1"/>
</dbReference>
<comment type="cofactor">
    <cofactor evidence="1">
        <name>FAD</name>
        <dbReference type="ChEBI" id="CHEBI:57692"/>
    </cofactor>
</comment>
<dbReference type="InterPro" id="IPR050415">
    <property type="entry name" value="MRET"/>
</dbReference>
<protein>
    <submittedName>
        <fullName evidence="5">Oxidoreductase</fullName>
    </submittedName>
</protein>
<dbReference type="InterPro" id="IPR017938">
    <property type="entry name" value="Riboflavin_synthase-like_b-brl"/>
</dbReference>
<name>A0ABX8SE36_9ACTN</name>
<proteinExistence type="predicted"/>
<dbReference type="Proteomes" id="UP000887023">
    <property type="component" value="Chromosome"/>
</dbReference>